<dbReference type="Pfam" id="PF05521">
    <property type="entry name" value="Phage_HCP"/>
    <property type="match status" value="1"/>
</dbReference>
<dbReference type="AlphaFoldDB" id="W8U656"/>
<accession>W8U656</accession>
<dbReference type="STRING" id="1286171.EAL2_c11080"/>
<name>W8U656_PEPAC</name>
<dbReference type="KEGG" id="eac:EAL2_c11080"/>
<dbReference type="HOGENOM" id="CLU_147810_1_3_9"/>
<dbReference type="OrthoDB" id="9808209at2"/>
<keyword evidence="2" id="KW-1185">Reference proteome</keyword>
<dbReference type="NCBIfam" id="TIGR01563">
    <property type="entry name" value="gp16_SPP1"/>
    <property type="match status" value="1"/>
</dbReference>
<dbReference type="Gene3D" id="2.40.10.270">
    <property type="entry name" value="Bacteriophage SPP1 head-tail adaptor protein"/>
    <property type="match status" value="1"/>
</dbReference>
<dbReference type="InterPro" id="IPR038666">
    <property type="entry name" value="SSP1_head-tail_sf"/>
</dbReference>
<gene>
    <name evidence="1" type="ORF">EAL2_c11080</name>
</gene>
<evidence type="ECO:0000313" key="1">
    <source>
        <dbReference type="EMBL" id="AHM56406.1"/>
    </source>
</evidence>
<evidence type="ECO:0000313" key="2">
    <source>
        <dbReference type="Proteomes" id="UP000019591"/>
    </source>
</evidence>
<sequence>MNPGILRHRITIQKHSAAENEIGEKTVGYQDDYSLWARVEPASARDIERLGKTETEVSHKILIRHKAGITSSNRITFKGRIFDIVGIINAGEQNKTLSIFCVERDEDNGYDGI</sequence>
<dbReference type="InterPro" id="IPR008767">
    <property type="entry name" value="Phage_SPP1_head-tail_adaptor"/>
</dbReference>
<dbReference type="eggNOG" id="COG5614">
    <property type="taxonomic scope" value="Bacteria"/>
</dbReference>
<organism evidence="1 2">
    <name type="scientific">Peptoclostridium acidaminophilum DSM 3953</name>
    <dbReference type="NCBI Taxonomy" id="1286171"/>
    <lineage>
        <taxon>Bacteria</taxon>
        <taxon>Bacillati</taxon>
        <taxon>Bacillota</taxon>
        <taxon>Clostridia</taxon>
        <taxon>Peptostreptococcales</taxon>
        <taxon>Peptoclostridiaceae</taxon>
        <taxon>Peptoclostridium</taxon>
    </lineage>
</organism>
<reference evidence="1 2" key="1">
    <citation type="journal article" date="2014" name="Genome Announc.">
        <title>Complete Genome Sequence of Amino Acid-Utilizing Eubacterium acidaminophilum al-2 (DSM 3953).</title>
        <authorList>
            <person name="Poehlein A."/>
            <person name="Andreesen J.R."/>
            <person name="Daniel R."/>
        </authorList>
    </citation>
    <scope>NUCLEOTIDE SEQUENCE [LARGE SCALE GENOMIC DNA]</scope>
    <source>
        <strain evidence="1 2">DSM 3953</strain>
    </source>
</reference>
<protein>
    <recommendedName>
        <fullName evidence="3">Phage head-tail adaptor</fullName>
    </recommendedName>
</protein>
<dbReference type="EMBL" id="CP007452">
    <property type="protein sequence ID" value="AHM56406.1"/>
    <property type="molecule type" value="Genomic_DNA"/>
</dbReference>
<dbReference type="PATRIC" id="fig|1286171.3.peg.1059"/>
<evidence type="ECO:0008006" key="3">
    <source>
        <dbReference type="Google" id="ProtNLM"/>
    </source>
</evidence>
<dbReference type="RefSeq" id="WP_025435411.1">
    <property type="nucleotide sequence ID" value="NZ_CP007452.1"/>
</dbReference>
<proteinExistence type="predicted"/>
<dbReference type="Proteomes" id="UP000019591">
    <property type="component" value="Chromosome"/>
</dbReference>